<dbReference type="EMBL" id="JACOPF010000001">
    <property type="protein sequence ID" value="MBC5688074.1"/>
    <property type="molecule type" value="Genomic_DNA"/>
</dbReference>
<sequence>MKILKLNKACTHEKLIDYGFKKYGTSYKLIFPLYKYKDIPTISISFLVSFPDNYIGYDVIDNNSELLYFPYYDSEYSNKNKNIVLKKVISGVNKILCDMNRNKIIQYDRKDNV</sequence>
<organism evidence="1 2">
    <name type="scientific">Mediterraneibacter hominis</name>
    <dbReference type="NCBI Taxonomy" id="2763054"/>
    <lineage>
        <taxon>Bacteria</taxon>
        <taxon>Bacillati</taxon>
        <taxon>Bacillota</taxon>
        <taxon>Clostridia</taxon>
        <taxon>Lachnospirales</taxon>
        <taxon>Lachnospiraceae</taxon>
        <taxon>Mediterraneibacter</taxon>
    </lineage>
</organism>
<protein>
    <submittedName>
        <fullName evidence="1">Uncharacterized protein</fullName>
    </submittedName>
</protein>
<evidence type="ECO:0000313" key="1">
    <source>
        <dbReference type="EMBL" id="MBC5688074.1"/>
    </source>
</evidence>
<gene>
    <name evidence="1" type="ORF">H8S37_03880</name>
</gene>
<evidence type="ECO:0000313" key="2">
    <source>
        <dbReference type="Proteomes" id="UP000652477"/>
    </source>
</evidence>
<name>A0A923LHF2_9FIRM</name>
<dbReference type="AlphaFoldDB" id="A0A923LHF2"/>
<keyword evidence="2" id="KW-1185">Reference proteome</keyword>
<reference evidence="1" key="1">
    <citation type="submission" date="2020-08" db="EMBL/GenBank/DDBJ databases">
        <title>Genome public.</title>
        <authorList>
            <person name="Liu C."/>
            <person name="Sun Q."/>
        </authorList>
    </citation>
    <scope>NUCLEOTIDE SEQUENCE</scope>
    <source>
        <strain evidence="1">NSJ-55</strain>
    </source>
</reference>
<proteinExistence type="predicted"/>
<accession>A0A923LHF2</accession>
<comment type="caution">
    <text evidence="1">The sequence shown here is derived from an EMBL/GenBank/DDBJ whole genome shotgun (WGS) entry which is preliminary data.</text>
</comment>
<dbReference type="Proteomes" id="UP000652477">
    <property type="component" value="Unassembled WGS sequence"/>
</dbReference>